<feature type="transmembrane region" description="Helical" evidence="2">
    <location>
        <begin position="59"/>
        <end position="81"/>
    </location>
</feature>
<reference evidence="4 5" key="2">
    <citation type="submission" date="2019-09" db="EMBL/GenBank/DDBJ databases">
        <authorList>
            <person name="Mazur A."/>
        </authorList>
    </citation>
    <scope>NUCLEOTIDE SEQUENCE [LARGE SCALE GENOMIC DNA]</scope>
    <source>
        <strain evidence="4 5">3729k</strain>
    </source>
</reference>
<evidence type="ECO:0000313" key="4">
    <source>
        <dbReference type="EMBL" id="KAA2284779.1"/>
    </source>
</evidence>
<dbReference type="EMBL" id="VUOD01000005">
    <property type="protein sequence ID" value="KAA2284779.1"/>
    <property type="molecule type" value="Genomic_DNA"/>
</dbReference>
<keyword evidence="2" id="KW-0812">Transmembrane</keyword>
<feature type="domain" description="YdbS-like PH" evidence="3">
    <location>
        <begin position="273"/>
        <end position="327"/>
    </location>
</feature>
<keyword evidence="2" id="KW-0472">Membrane</keyword>
<feature type="domain" description="YdbS-like PH" evidence="3">
    <location>
        <begin position="78"/>
        <end position="155"/>
    </location>
</feature>
<keyword evidence="5" id="KW-1185">Reference proteome</keyword>
<feature type="compositionally biased region" description="Pro residues" evidence="1">
    <location>
        <begin position="1"/>
        <end position="16"/>
    </location>
</feature>
<organism evidence="4 5">
    <name type="scientific">Arenimonas fontis</name>
    <dbReference type="NCBI Taxonomy" id="2608255"/>
    <lineage>
        <taxon>Bacteria</taxon>
        <taxon>Pseudomonadati</taxon>
        <taxon>Pseudomonadota</taxon>
        <taxon>Gammaproteobacteria</taxon>
        <taxon>Lysobacterales</taxon>
        <taxon>Lysobacteraceae</taxon>
        <taxon>Arenimonas</taxon>
    </lineage>
</organism>
<accession>A0A5B2Z9T5</accession>
<dbReference type="Proteomes" id="UP000322165">
    <property type="component" value="Unassembled WGS sequence"/>
</dbReference>
<evidence type="ECO:0000256" key="2">
    <source>
        <dbReference type="SAM" id="Phobius"/>
    </source>
</evidence>
<evidence type="ECO:0000313" key="5">
    <source>
        <dbReference type="Proteomes" id="UP000322165"/>
    </source>
</evidence>
<evidence type="ECO:0000259" key="3">
    <source>
        <dbReference type="Pfam" id="PF03703"/>
    </source>
</evidence>
<reference evidence="4 5" key="1">
    <citation type="submission" date="2019-09" db="EMBL/GenBank/DDBJ databases">
        <title>Arenimonas chukotkensis sp. nov., a bacterium isolated from Chukotka hot spring, Arctic region, Russia.</title>
        <authorList>
            <person name="Zayulina K.S."/>
            <person name="Prokofeva M.I."/>
            <person name="Elcheninov A.G."/>
            <person name="Novikov A."/>
            <person name="Kochetkova T.V."/>
            <person name="Kublanov I.V."/>
        </authorList>
    </citation>
    <scope>NUCLEOTIDE SEQUENCE [LARGE SCALE GENOMIC DNA]</scope>
    <source>
        <strain evidence="4 5">3729k</strain>
    </source>
</reference>
<keyword evidence="2" id="KW-1133">Transmembrane helix</keyword>
<evidence type="ECO:0000256" key="1">
    <source>
        <dbReference type="SAM" id="MobiDB-lite"/>
    </source>
</evidence>
<name>A0A5B2Z9T5_9GAMM</name>
<feature type="transmembrane region" description="Helical" evidence="2">
    <location>
        <begin position="189"/>
        <end position="211"/>
    </location>
</feature>
<dbReference type="AlphaFoldDB" id="A0A5B2Z9T5"/>
<dbReference type="PIRSF" id="PIRSF026631">
    <property type="entry name" value="UCP026631"/>
    <property type="match status" value="1"/>
</dbReference>
<proteinExistence type="predicted"/>
<sequence length="513" mass="56570">MTPSEPGLPPSEPPRAAPAVSGGDRRLHPLSWLFVLIQQLKQFALPLLVLLFTGRGNAWELWGLVGAGMLVSYSLLTYFTYRFRIEDDAIVIRSGVMQRTVRNIPFERIHNVALHQTLLHRLAGVAEVRLESAGGVKPEGEMRVLSLADAQILEELVRGHVAGTGDDSAGDHGATAPPRILLQLPMAEVVRLGLISNRGMIVVAAAFGLLAQTGETFGDLMEASARLLVGWAKEQHLDGAATVIGAIGLFVAAVLAMRILSVALALLQFHGFTLSESGRRLSAERGLLTRLRASLPRHRIQAWSLRETLLHRWFGRQSLRVDSANPQTGGDDRALRDLAPVAPPDTVNALIHHLLPGASWPLRQWHRLHPRAWRRQFTLPALLTLAGSAGLAWKEGLPGLWLLLLLPVWLLRARVWARHAGYTLESGLVAVREGWLDRRWRFAEVRKLQAVKLSRSPLDRWQGMATLWLDTAGASPFDMPLRIRYLPVNEALALRDRLAPAMEAPATPARTPA</sequence>
<protein>
    <submittedName>
        <fullName evidence="4">PH domain-containing protein</fullName>
    </submittedName>
</protein>
<feature type="domain" description="YdbS-like PH" evidence="3">
    <location>
        <begin position="418"/>
        <end position="498"/>
    </location>
</feature>
<dbReference type="InterPro" id="IPR005182">
    <property type="entry name" value="YdbS-like_PH"/>
</dbReference>
<feature type="region of interest" description="Disordered" evidence="1">
    <location>
        <begin position="1"/>
        <end position="22"/>
    </location>
</feature>
<gene>
    <name evidence="4" type="ORF">F0415_07955</name>
</gene>
<feature type="transmembrane region" description="Helical" evidence="2">
    <location>
        <begin position="243"/>
        <end position="267"/>
    </location>
</feature>
<dbReference type="InterPro" id="IPR014529">
    <property type="entry name" value="UCP026631"/>
</dbReference>
<comment type="caution">
    <text evidence="4">The sequence shown here is derived from an EMBL/GenBank/DDBJ whole genome shotgun (WGS) entry which is preliminary data.</text>
</comment>
<dbReference type="Pfam" id="PF03703">
    <property type="entry name" value="bPH_2"/>
    <property type="match status" value="3"/>
</dbReference>
<dbReference type="PANTHER" id="PTHR34473">
    <property type="entry name" value="UPF0699 TRANSMEMBRANE PROTEIN YDBS"/>
    <property type="match status" value="1"/>
</dbReference>
<dbReference type="PANTHER" id="PTHR34473:SF2">
    <property type="entry name" value="UPF0699 TRANSMEMBRANE PROTEIN YDBT"/>
    <property type="match status" value="1"/>
</dbReference>